<sequence>MALIDVQVPAYTHEVLKREWRDHDKIMLLRFMAKSYPFQDMQKDLLDYMPIDHFVANLLGRISLVEDAIIKAAIRAGICGTYVASSLITNIKSLCRSLKYSSGFSDVLEHTEKQVEYLSDISFDLVQASVLSGGACVADHRNLALKGQRTDSEHKYSASWLPFQWNSLFGPELEAKLYKTA</sequence>
<reference evidence="1" key="1">
    <citation type="journal article" date="2022" name="bioRxiv">
        <title>Sequencing and chromosome-scale assembly of the giantPleurodeles waltlgenome.</title>
        <authorList>
            <person name="Brown T."/>
            <person name="Elewa A."/>
            <person name="Iarovenko S."/>
            <person name="Subramanian E."/>
            <person name="Araus A.J."/>
            <person name="Petzold A."/>
            <person name="Susuki M."/>
            <person name="Suzuki K.-i.T."/>
            <person name="Hayashi T."/>
            <person name="Toyoda A."/>
            <person name="Oliveira C."/>
            <person name="Osipova E."/>
            <person name="Leigh N.D."/>
            <person name="Simon A."/>
            <person name="Yun M.H."/>
        </authorList>
    </citation>
    <scope>NUCLEOTIDE SEQUENCE</scope>
    <source>
        <strain evidence="1">20211129_DDA</strain>
        <tissue evidence="1">Liver</tissue>
    </source>
</reference>
<dbReference type="Proteomes" id="UP001066276">
    <property type="component" value="Chromosome 7"/>
</dbReference>
<evidence type="ECO:0000313" key="1">
    <source>
        <dbReference type="EMBL" id="KAJ1128453.1"/>
    </source>
</evidence>
<keyword evidence="2" id="KW-1185">Reference proteome</keyword>
<accession>A0AAV7PJI9</accession>
<comment type="caution">
    <text evidence="1">The sequence shown here is derived from an EMBL/GenBank/DDBJ whole genome shotgun (WGS) entry which is preliminary data.</text>
</comment>
<evidence type="ECO:0000313" key="2">
    <source>
        <dbReference type="Proteomes" id="UP001066276"/>
    </source>
</evidence>
<protein>
    <submittedName>
        <fullName evidence="1">Uncharacterized protein</fullName>
    </submittedName>
</protein>
<dbReference type="EMBL" id="JANPWB010000011">
    <property type="protein sequence ID" value="KAJ1128453.1"/>
    <property type="molecule type" value="Genomic_DNA"/>
</dbReference>
<gene>
    <name evidence="1" type="ORF">NDU88_006831</name>
</gene>
<dbReference type="AlphaFoldDB" id="A0AAV7PJI9"/>
<proteinExistence type="predicted"/>
<name>A0AAV7PJI9_PLEWA</name>
<organism evidence="1 2">
    <name type="scientific">Pleurodeles waltl</name>
    <name type="common">Iberian ribbed newt</name>
    <dbReference type="NCBI Taxonomy" id="8319"/>
    <lineage>
        <taxon>Eukaryota</taxon>
        <taxon>Metazoa</taxon>
        <taxon>Chordata</taxon>
        <taxon>Craniata</taxon>
        <taxon>Vertebrata</taxon>
        <taxon>Euteleostomi</taxon>
        <taxon>Amphibia</taxon>
        <taxon>Batrachia</taxon>
        <taxon>Caudata</taxon>
        <taxon>Salamandroidea</taxon>
        <taxon>Salamandridae</taxon>
        <taxon>Pleurodelinae</taxon>
        <taxon>Pleurodeles</taxon>
    </lineage>
</organism>